<sequence length="161" mass="18295">MLRPTPLSTNPTRSTSAVTNTPERLHHVVQNQTAARANQLASCTIARPRAAIRNTKTSNGSRDTLFKAQFVCGTCKEEFHSRDDLVSHIDETEECSSEDTPIEHFCVECNKLFNEAKKLDDHNKRQHSWIPNVCDWSDCEDRTVFELNLHTSLIESSIKQL</sequence>
<keyword evidence="1" id="KW-0863">Zinc-finger</keyword>
<keyword evidence="1" id="KW-0862">Zinc</keyword>
<dbReference type="AlphaFoldDB" id="W9IDL8"/>
<evidence type="ECO:0000259" key="3">
    <source>
        <dbReference type="PROSITE" id="PS50157"/>
    </source>
</evidence>
<evidence type="ECO:0000256" key="1">
    <source>
        <dbReference type="PROSITE-ProRule" id="PRU00042"/>
    </source>
</evidence>
<feature type="region of interest" description="Disordered" evidence="2">
    <location>
        <begin position="1"/>
        <end position="20"/>
    </location>
</feature>
<dbReference type="EMBL" id="JH717842">
    <property type="protein sequence ID" value="EWY92992.1"/>
    <property type="molecule type" value="Genomic_DNA"/>
</dbReference>
<dbReference type="Proteomes" id="UP000030753">
    <property type="component" value="Unassembled WGS sequence"/>
</dbReference>
<dbReference type="GO" id="GO:0008270">
    <property type="term" value="F:zinc ion binding"/>
    <property type="evidence" value="ECO:0007669"/>
    <property type="project" value="UniProtKB-KW"/>
</dbReference>
<protein>
    <recommendedName>
        <fullName evidence="3">C2H2-type domain-containing protein</fullName>
    </recommendedName>
</protein>
<evidence type="ECO:0000313" key="5">
    <source>
        <dbReference type="Proteomes" id="UP000030753"/>
    </source>
</evidence>
<dbReference type="InterPro" id="IPR013087">
    <property type="entry name" value="Znf_C2H2_type"/>
</dbReference>
<dbReference type="PROSITE" id="PS50157">
    <property type="entry name" value="ZINC_FINGER_C2H2_2"/>
    <property type="match status" value="1"/>
</dbReference>
<dbReference type="Gene3D" id="3.30.160.60">
    <property type="entry name" value="Classic Zinc Finger"/>
    <property type="match status" value="1"/>
</dbReference>
<feature type="domain" description="C2H2-type" evidence="3">
    <location>
        <begin position="104"/>
        <end position="128"/>
    </location>
</feature>
<proteinExistence type="predicted"/>
<dbReference type="EMBL" id="JH717842">
    <property type="protein sequence ID" value="EWY92993.1"/>
    <property type="molecule type" value="Genomic_DNA"/>
</dbReference>
<dbReference type="PROSITE" id="PS00028">
    <property type="entry name" value="ZINC_FINGER_C2H2_1"/>
    <property type="match status" value="1"/>
</dbReference>
<evidence type="ECO:0000256" key="2">
    <source>
        <dbReference type="SAM" id="MobiDB-lite"/>
    </source>
</evidence>
<organism evidence="4 5">
    <name type="scientific">Fusarium oxysporum NRRL 32931</name>
    <dbReference type="NCBI Taxonomy" id="660029"/>
    <lineage>
        <taxon>Eukaryota</taxon>
        <taxon>Fungi</taxon>
        <taxon>Dikarya</taxon>
        <taxon>Ascomycota</taxon>
        <taxon>Pezizomycotina</taxon>
        <taxon>Sordariomycetes</taxon>
        <taxon>Hypocreomycetidae</taxon>
        <taxon>Hypocreales</taxon>
        <taxon>Nectriaceae</taxon>
        <taxon>Fusarium</taxon>
        <taxon>Fusarium oxysporum species complex</taxon>
    </lineage>
</organism>
<evidence type="ECO:0000313" key="4">
    <source>
        <dbReference type="EMBL" id="EWY92993.1"/>
    </source>
</evidence>
<accession>W9IDL8</accession>
<name>W9IDL8_FUSOX</name>
<dbReference type="HOGENOM" id="CLU_1643778_0_0_1"/>
<keyword evidence="1" id="KW-0479">Metal-binding</keyword>
<reference evidence="4 5" key="1">
    <citation type="submission" date="2011-06" db="EMBL/GenBank/DDBJ databases">
        <title>The Genome Sequence of Fusarium oxysporum FOSC 3-a.</title>
        <authorList>
            <consortium name="The Broad Institute Genome Sequencing Platform"/>
            <person name="Ma L.-J."/>
            <person name="Gale L.R."/>
            <person name="Schwartz D.C."/>
            <person name="Zhou S."/>
            <person name="Corby-Kistler H."/>
            <person name="Young S.K."/>
            <person name="Zeng Q."/>
            <person name="Gargeya S."/>
            <person name="Fitzgerald M."/>
            <person name="Haas B."/>
            <person name="Abouelleil A."/>
            <person name="Alvarado L."/>
            <person name="Arachchi H.M."/>
            <person name="Berlin A."/>
            <person name="Brown A."/>
            <person name="Chapman S.B."/>
            <person name="Chen Z."/>
            <person name="Dunbar C."/>
            <person name="Freedman E."/>
            <person name="Gearin G."/>
            <person name="Gellesch M."/>
            <person name="Goldberg J."/>
            <person name="Griggs A."/>
            <person name="Gujja S."/>
            <person name="Heiman D."/>
            <person name="Howarth C."/>
            <person name="Larson L."/>
            <person name="Lui A."/>
            <person name="MacDonald P.J.P."/>
            <person name="Mehta T."/>
            <person name="Montmayeur A."/>
            <person name="Murphy C."/>
            <person name="Neiman D."/>
            <person name="Pearson M."/>
            <person name="Priest M."/>
            <person name="Roberts A."/>
            <person name="Saif S."/>
            <person name="Shea T."/>
            <person name="Shenoy N."/>
            <person name="Sisk P."/>
            <person name="Stolte C."/>
            <person name="Sykes S."/>
            <person name="Wortman J."/>
            <person name="Nusbaum C."/>
            <person name="Birren B."/>
        </authorList>
    </citation>
    <scope>NUCLEOTIDE SEQUENCE [LARGE SCALE GENOMIC DNA]</scope>
    <source>
        <strain evidence="5">FOSC 3-a</strain>
        <strain evidence="4">NRRL 32931</strain>
    </source>
</reference>
<reference evidence="4" key="2">
    <citation type="submission" date="2012-06" db="EMBL/GenBank/DDBJ databases">
        <title>Annotation of the Genome Sequence of Fusarium oxysporum NRRL32931.</title>
        <authorList>
            <consortium name="The Broad Institute Genomics Platform"/>
            <person name="Ma L.-J."/>
            <person name="Corby-Kistler H."/>
            <person name="Broz K."/>
            <person name="Gale L.R."/>
            <person name="Jonkers W."/>
            <person name="O'Donnell K."/>
            <person name="Ploetz R."/>
            <person name="Steinberg C."/>
            <person name="Schwartz D.C."/>
            <person name="VanEtten H."/>
            <person name="Zhou S."/>
            <person name="Young S.K."/>
            <person name="Zeng Q."/>
            <person name="Gargeya S."/>
            <person name="Fitzgerald M."/>
            <person name="Abouelleil A."/>
            <person name="Alvarado L."/>
            <person name="Chapman S.B."/>
            <person name="Gainer-Dewar J."/>
            <person name="Goldberg J."/>
            <person name="Griggs A."/>
            <person name="Gujja S."/>
            <person name="Hansen M."/>
            <person name="Howarth C."/>
            <person name="Imamovic A."/>
            <person name="Ireland A."/>
            <person name="Larimer J."/>
            <person name="McCowan C."/>
            <person name="Murphy C."/>
            <person name="Pearson M."/>
            <person name="Poon T.W."/>
            <person name="Priest M."/>
            <person name="Roberts A."/>
            <person name="Saif S."/>
            <person name="Shea T."/>
            <person name="Sykes S."/>
            <person name="Wortman J."/>
            <person name="Nusbaum C."/>
            <person name="Birren B."/>
        </authorList>
    </citation>
    <scope>NUCLEOTIDE SEQUENCE</scope>
    <source>
        <strain evidence="4">NRRL 32931</strain>
    </source>
</reference>
<gene>
    <name evidence="4" type="ORF">FOYG_06372</name>
</gene>